<organism evidence="2 3">
    <name type="scientific">Danionella cerebrum</name>
    <dbReference type="NCBI Taxonomy" id="2873325"/>
    <lineage>
        <taxon>Eukaryota</taxon>
        <taxon>Metazoa</taxon>
        <taxon>Chordata</taxon>
        <taxon>Craniata</taxon>
        <taxon>Vertebrata</taxon>
        <taxon>Euteleostomi</taxon>
        <taxon>Actinopterygii</taxon>
        <taxon>Neopterygii</taxon>
        <taxon>Teleostei</taxon>
        <taxon>Ostariophysi</taxon>
        <taxon>Cypriniformes</taxon>
        <taxon>Danionidae</taxon>
        <taxon>Danioninae</taxon>
        <taxon>Danionella</taxon>
    </lineage>
</organism>
<reference evidence="2 3" key="1">
    <citation type="journal article" date="2019" name="Sci. Data">
        <title>Hybrid genome assembly and annotation of Danionella translucida.</title>
        <authorList>
            <person name="Kadobianskyi M."/>
            <person name="Schulze L."/>
            <person name="Schuelke M."/>
            <person name="Judkewitz B."/>
        </authorList>
    </citation>
    <scope>NUCLEOTIDE SEQUENCE [LARGE SCALE GENOMIC DNA]</scope>
    <source>
        <strain evidence="2 3">Bolton</strain>
    </source>
</reference>
<proteinExistence type="predicted"/>
<evidence type="ECO:0000313" key="3">
    <source>
        <dbReference type="Proteomes" id="UP000316079"/>
    </source>
</evidence>
<name>A0A553RFV7_9TELE</name>
<dbReference type="AlphaFoldDB" id="A0A553RFV7"/>
<feature type="non-terminal residue" evidence="2">
    <location>
        <position position="1"/>
    </location>
</feature>
<evidence type="ECO:0000256" key="1">
    <source>
        <dbReference type="SAM" id="MobiDB-lite"/>
    </source>
</evidence>
<keyword evidence="3" id="KW-1185">Reference proteome</keyword>
<sequence>NCNDLFGSFCDVPTARLSPPENNASKTYRVLKVIPEGFHSIYQTQTWQKTEMNKDDHDSSSDEDSGDFYLPRVVLTHVIVSITSTNPPQDAEEPVSNHAYKYALATDLEELNESGSAENVDELRETPESYFANRSESCETLQTIAIDSYANSEMDRSCEEQTSSGSSGNEEELSAEEK</sequence>
<comment type="caution">
    <text evidence="2">The sequence shown here is derived from an EMBL/GenBank/DDBJ whole genome shotgun (WGS) entry which is preliminary data.</text>
</comment>
<dbReference type="EMBL" id="SRMA01024173">
    <property type="protein sequence ID" value="TRZ01054.1"/>
    <property type="molecule type" value="Genomic_DNA"/>
</dbReference>
<accession>A0A553RFV7</accession>
<gene>
    <name evidence="2" type="ORF">DNTS_033668</name>
</gene>
<feature type="region of interest" description="Disordered" evidence="1">
    <location>
        <begin position="151"/>
        <end position="178"/>
    </location>
</feature>
<dbReference type="Proteomes" id="UP000316079">
    <property type="component" value="Unassembled WGS sequence"/>
</dbReference>
<feature type="compositionally biased region" description="Acidic residues" evidence="1">
    <location>
        <begin position="169"/>
        <end position="178"/>
    </location>
</feature>
<evidence type="ECO:0000313" key="2">
    <source>
        <dbReference type="EMBL" id="TRZ01054.1"/>
    </source>
</evidence>
<protein>
    <submittedName>
        <fullName evidence="2">Uncharacterized protein</fullName>
    </submittedName>
</protein>